<evidence type="ECO:0000256" key="5">
    <source>
        <dbReference type="ARBA" id="ARBA00023136"/>
    </source>
</evidence>
<dbReference type="Pfam" id="PF01943">
    <property type="entry name" value="Polysacc_synt"/>
    <property type="match status" value="1"/>
</dbReference>
<dbReference type="GO" id="GO:0005886">
    <property type="term" value="C:plasma membrane"/>
    <property type="evidence" value="ECO:0007669"/>
    <property type="project" value="UniProtKB-SubCell"/>
</dbReference>
<dbReference type="PANTHER" id="PTHR30250:SF21">
    <property type="entry name" value="LIPID II FLIPPASE MURJ"/>
    <property type="match status" value="1"/>
</dbReference>
<feature type="transmembrane region" description="Helical" evidence="6">
    <location>
        <begin position="309"/>
        <end position="332"/>
    </location>
</feature>
<dbReference type="RefSeq" id="WP_096239463.1">
    <property type="nucleotide sequence ID" value="NZ_LT907978.1"/>
</dbReference>
<feature type="transmembrane region" description="Helical" evidence="6">
    <location>
        <begin position="268"/>
        <end position="289"/>
    </location>
</feature>
<dbReference type="InterPro" id="IPR002797">
    <property type="entry name" value="Polysacc_synth"/>
</dbReference>
<evidence type="ECO:0000256" key="2">
    <source>
        <dbReference type="ARBA" id="ARBA00022475"/>
    </source>
</evidence>
<dbReference type="KEGG" id="ehl:EHLA_0893"/>
<name>A0A285PPV4_9FIRM</name>
<comment type="subcellular location">
    <subcellularLocation>
        <location evidence="1">Cell membrane</location>
        <topology evidence="1">Multi-pass membrane protein</topology>
    </subcellularLocation>
</comment>
<accession>A0A285PPV4</accession>
<dbReference type="Proteomes" id="UP000217549">
    <property type="component" value="Chromosome I"/>
</dbReference>
<evidence type="ECO:0000256" key="1">
    <source>
        <dbReference type="ARBA" id="ARBA00004651"/>
    </source>
</evidence>
<feature type="transmembrane region" description="Helical" evidence="6">
    <location>
        <begin position="189"/>
        <end position="210"/>
    </location>
</feature>
<protein>
    <submittedName>
        <fullName evidence="7">Polysaccharide biosynthesis C-terminal domain</fullName>
    </submittedName>
</protein>
<feature type="transmembrane region" description="Helical" evidence="6">
    <location>
        <begin position="502"/>
        <end position="522"/>
    </location>
</feature>
<keyword evidence="3 6" id="KW-0812">Transmembrane</keyword>
<feature type="transmembrane region" description="Helical" evidence="6">
    <location>
        <begin position="471"/>
        <end position="490"/>
    </location>
</feature>
<reference evidence="8" key="1">
    <citation type="submission" date="2017-09" db="EMBL/GenBank/DDBJ databases">
        <authorList>
            <person name="Shetty A S."/>
        </authorList>
    </citation>
    <scope>NUCLEOTIDE SEQUENCE [LARGE SCALE GENOMIC DNA]</scope>
</reference>
<keyword evidence="5 6" id="KW-0472">Membrane</keyword>
<evidence type="ECO:0000313" key="7">
    <source>
        <dbReference type="EMBL" id="SOB71631.1"/>
    </source>
</evidence>
<evidence type="ECO:0000256" key="6">
    <source>
        <dbReference type="SAM" id="Phobius"/>
    </source>
</evidence>
<evidence type="ECO:0000313" key="8">
    <source>
        <dbReference type="Proteomes" id="UP000217549"/>
    </source>
</evidence>
<proteinExistence type="predicted"/>
<evidence type="ECO:0000256" key="3">
    <source>
        <dbReference type="ARBA" id="ARBA00022692"/>
    </source>
</evidence>
<keyword evidence="4 6" id="KW-1133">Transmembrane helix</keyword>
<dbReference type="PANTHER" id="PTHR30250">
    <property type="entry name" value="PST FAMILY PREDICTED COLANIC ACID TRANSPORTER"/>
    <property type="match status" value="1"/>
</dbReference>
<feature type="transmembrane region" description="Helical" evidence="6">
    <location>
        <begin position="129"/>
        <end position="151"/>
    </location>
</feature>
<feature type="transmembrane region" description="Helical" evidence="6">
    <location>
        <begin position="163"/>
        <end position="183"/>
    </location>
</feature>
<dbReference type="PIRSF" id="PIRSF038958">
    <property type="entry name" value="PG_synth_SpoVB"/>
    <property type="match status" value="1"/>
</dbReference>
<feature type="transmembrane region" description="Helical" evidence="6">
    <location>
        <begin position="12"/>
        <end position="34"/>
    </location>
</feature>
<dbReference type="AlphaFoldDB" id="A0A285PPV4"/>
<evidence type="ECO:0000256" key="4">
    <source>
        <dbReference type="ARBA" id="ARBA00022989"/>
    </source>
</evidence>
<feature type="transmembrane region" description="Helical" evidence="6">
    <location>
        <begin position="344"/>
        <end position="365"/>
    </location>
</feature>
<sequence>MSYKTSYKKTIFTGTLILTLSGFLARILGFYNRIFLSNLIGAKELGIYQLIFPVYMLCFSLCCHGFETGISNLTSRFFAKGQKKNAHRLVKLGCLLSFFLSIILMFFLFEGADYLSTFVLKEASAAPSLKIAALSLPFVSIKACLHGYYIGLNRSAVPAVSQIVEQITRVGSIYLLSVTIFILGADARIAAWGMVLGEGVSTFYTILAYFRTYFLENRNSLFHKNAISKKKNTKKRADTHRTEPALLPAKKLFFHFFSFSLPISINHFSLTVISSLETMLIPFMLNIFFQSYTHALETYGTLTGMALPFLFFPATIVNSLSVMLMPAISSAYDRKQHQQMEKTISASLHFCILIGIFSTFAFLIYGTILGETIFHSKEAGEYVHSFSLLCPFMYAAQTTSSILNGFGKTKQTLYHNLLGVGIRIFFILLLIPSKGIFGYLLGLLAGYSLQLLLNIYYIYRTIPFSFCTQKTILYPVITAIISGILSKKCWEIAAVSLPIPAFYILAASGCLYFFLFILLQLLREYVTTQLGQSAHIK</sequence>
<organism evidence="7 8">
    <name type="scientific">Anaerobutyricum hallii</name>
    <dbReference type="NCBI Taxonomy" id="39488"/>
    <lineage>
        <taxon>Bacteria</taxon>
        <taxon>Bacillati</taxon>
        <taxon>Bacillota</taxon>
        <taxon>Clostridia</taxon>
        <taxon>Lachnospirales</taxon>
        <taxon>Lachnospiraceae</taxon>
        <taxon>Anaerobutyricum</taxon>
    </lineage>
</organism>
<dbReference type="EMBL" id="LT907978">
    <property type="protein sequence ID" value="SOB71631.1"/>
    <property type="molecule type" value="Genomic_DNA"/>
</dbReference>
<feature type="transmembrane region" description="Helical" evidence="6">
    <location>
        <begin position="89"/>
        <end position="109"/>
    </location>
</feature>
<feature type="transmembrane region" description="Helical" evidence="6">
    <location>
        <begin position="385"/>
        <end position="406"/>
    </location>
</feature>
<keyword evidence="2" id="KW-1003">Cell membrane</keyword>
<dbReference type="InterPro" id="IPR024923">
    <property type="entry name" value="PG_synth_SpoVB"/>
</dbReference>
<gene>
    <name evidence="7" type="ORF">EHLA_0893</name>
</gene>
<keyword evidence="8" id="KW-1185">Reference proteome</keyword>
<dbReference type="CDD" id="cd13124">
    <property type="entry name" value="MATE_SpoVB_like"/>
    <property type="match status" value="1"/>
</dbReference>
<feature type="transmembrane region" description="Helical" evidence="6">
    <location>
        <begin position="46"/>
        <end position="68"/>
    </location>
</feature>
<dbReference type="InterPro" id="IPR050833">
    <property type="entry name" value="Poly_Biosynth_Transport"/>
</dbReference>
<feature type="transmembrane region" description="Helical" evidence="6">
    <location>
        <begin position="413"/>
        <end position="431"/>
    </location>
</feature>
<feature type="transmembrane region" description="Helical" evidence="6">
    <location>
        <begin position="437"/>
        <end position="459"/>
    </location>
</feature>
<dbReference type="STRING" id="39488.ERS852450_02880"/>